<evidence type="ECO:0000313" key="2">
    <source>
        <dbReference type="Proteomes" id="UP000295083"/>
    </source>
</evidence>
<comment type="caution">
    <text evidence="1">The sequence shown here is derived from an EMBL/GenBank/DDBJ whole genome shotgun (WGS) entry which is preliminary data.</text>
</comment>
<dbReference type="Proteomes" id="UP000295083">
    <property type="component" value="Unassembled WGS sequence"/>
</dbReference>
<organism evidence="1 2">
    <name type="scientific">Colletotrichum spinosum</name>
    <dbReference type="NCBI Taxonomy" id="1347390"/>
    <lineage>
        <taxon>Eukaryota</taxon>
        <taxon>Fungi</taxon>
        <taxon>Dikarya</taxon>
        <taxon>Ascomycota</taxon>
        <taxon>Pezizomycotina</taxon>
        <taxon>Sordariomycetes</taxon>
        <taxon>Hypocreomycetidae</taxon>
        <taxon>Glomerellales</taxon>
        <taxon>Glomerellaceae</taxon>
        <taxon>Colletotrichum</taxon>
        <taxon>Colletotrichum orbiculare species complex</taxon>
    </lineage>
</organism>
<reference evidence="1 2" key="1">
    <citation type="submission" date="2018-11" db="EMBL/GenBank/DDBJ databases">
        <title>Genome sequence and assembly of Colletotrichum spinosum.</title>
        <authorList>
            <person name="Gan P."/>
            <person name="Shirasu K."/>
        </authorList>
    </citation>
    <scope>NUCLEOTIDE SEQUENCE [LARGE SCALE GENOMIC DNA]</scope>
    <source>
        <strain evidence="1 2">CBS 515.97</strain>
    </source>
</reference>
<keyword evidence="2" id="KW-1185">Reference proteome</keyword>
<proteinExistence type="predicted"/>
<sequence length="114" mass="12783">MASHEVMEGWSRLAPERGEDWPNAIAARSLLSIVTSRPLLHVHKSAKPYLVVLPTWDHEASLDAAEECVRRAPLGEGLRVEGGHFDLYKGGISFEKNVKGQLRFLRRVLSDSHQ</sequence>
<evidence type="ECO:0000313" key="1">
    <source>
        <dbReference type="EMBL" id="TDZ31028.1"/>
    </source>
</evidence>
<dbReference type="EMBL" id="QAPG01000110">
    <property type="protein sequence ID" value="TDZ31028.1"/>
    <property type="molecule type" value="Genomic_DNA"/>
</dbReference>
<dbReference type="AlphaFoldDB" id="A0A4R8PZM2"/>
<protein>
    <submittedName>
        <fullName evidence="1">Uncharacterized protein</fullName>
    </submittedName>
</protein>
<accession>A0A4R8PZM2</accession>
<gene>
    <name evidence="1" type="ORF">C8035_v001879</name>
</gene>
<name>A0A4R8PZM2_9PEZI</name>